<dbReference type="InterPro" id="IPR036412">
    <property type="entry name" value="HAD-like_sf"/>
</dbReference>
<evidence type="ECO:0000259" key="2">
    <source>
        <dbReference type="Pfam" id="PF19291"/>
    </source>
</evidence>
<dbReference type="InterPro" id="IPR012341">
    <property type="entry name" value="6hp_glycosidase-like_sf"/>
</dbReference>
<sequence length="861" mass="93267">MSAQDLSLELRRALSAIARVPRLLVASDYDGTIAPIVSDPTKAYPHRESVSALRALAGLTGTTAAVISGRALRDLAALSRLPVEVQLIGSHGSEFDVGFVHAIDNDAKQLLAEVTTTLNQIAQDNPGASVEIKPASVALHVRNASPEIGRRALVAVRQGPASWVGVQTTEGKEVIELAVVETDKGAALDIVRHQQGASAAVFIGDDVTDEKAFTRLSGPDVGIKVGEGDSLAKYRVASTEEVSKALAFLLEERRTWLAGASAPRIERLTMLASPRSKALVTPDGTITWLCHPEPDSAAVFAHLLGGQGAGHFTIQPERAGLPLSQRYVDGTMTVETRWSSLRVVDYLPHDVVPERTDLTRVITGDARAVITFAPRPEFGQVPVRLVHATGGLKVEGTNDPIVLRSPGVEWQILDEGNHHTAHAVVDPRQGPIVLEMRCGTSDLAPAMRPEAERRREAERYWAEWVGTLELPPLKPDLMKRSALTLRGLVHAPSGSILAAATTSLPEDIGGVRNWDYRYCWLRDASLTASALVSLGSIGEAEDLLAWVHRVLETLPGPERLHPLYTLYGETLPPEAVIDQLPGYAGSRPVRVGNAANMQVQLDVFGPIVDLISQLAHARERKGIDDPAKALPDMDWELVHAMVSAVQRRWREPDHGIWEIRGNPRHHVYSKVMGWLTVDRALTLARQFGRPIDPEWETLRDTISDEVKKEGWNDEVQSYTAAYEGTDLDAATLHIGLSGLIDPSDPRFAATVVATEAELRSGSTVYRYHHDDGLPGGEGGFHLCAAWLVEAYLLIGKREDAEALFAQLVDVAGPTGLLSEEYDPVAERSLGNHPQAYSHLGLLRCAQLLSQPVAALTPGIGG</sequence>
<dbReference type="OrthoDB" id="3902805at2"/>
<gene>
    <name evidence="3" type="primary">otsB</name>
    <name evidence="3" type="ORF">D7D52_04320</name>
</gene>
<feature type="domain" description="Trehalase-like N-terminal" evidence="2">
    <location>
        <begin position="251"/>
        <end position="461"/>
    </location>
</feature>
<accession>A0A386Z6H6</accession>
<dbReference type="Gene3D" id="3.40.50.1000">
    <property type="entry name" value="HAD superfamily/HAD-like"/>
    <property type="match status" value="1"/>
</dbReference>
<proteinExistence type="predicted"/>
<dbReference type="InterPro" id="IPR045582">
    <property type="entry name" value="Trehalase-like_N"/>
</dbReference>
<reference evidence="3 4" key="1">
    <citation type="submission" date="2018-09" db="EMBL/GenBank/DDBJ databases">
        <title>Nocardia yunnanensis sp. nov., an actinomycete isolated from a soil sample.</title>
        <authorList>
            <person name="Zhang J."/>
        </authorList>
    </citation>
    <scope>NUCLEOTIDE SEQUENCE [LARGE SCALE GENOMIC DNA]</scope>
    <source>
        <strain evidence="3 4">CFHS0054</strain>
    </source>
</reference>
<dbReference type="Pfam" id="PF02358">
    <property type="entry name" value="Trehalose_PPase"/>
    <property type="match status" value="1"/>
</dbReference>
<evidence type="ECO:0000313" key="4">
    <source>
        <dbReference type="Proteomes" id="UP000267164"/>
    </source>
</evidence>
<dbReference type="GO" id="GO:0005992">
    <property type="term" value="P:trehalose biosynthetic process"/>
    <property type="evidence" value="ECO:0007669"/>
    <property type="project" value="InterPro"/>
</dbReference>
<protein>
    <submittedName>
        <fullName evidence="3">Trehalose-phosphatase</fullName>
        <ecNumber evidence="3">3.1.3.12</ecNumber>
    </submittedName>
</protein>
<dbReference type="SUPFAM" id="SSF48208">
    <property type="entry name" value="Six-hairpin glycosidases"/>
    <property type="match status" value="1"/>
</dbReference>
<dbReference type="PANTHER" id="PTHR31616">
    <property type="entry name" value="TREHALASE"/>
    <property type="match status" value="1"/>
</dbReference>
<feature type="domain" description="GH15-like" evidence="1">
    <location>
        <begin position="476"/>
        <end position="845"/>
    </location>
</feature>
<dbReference type="InterPro" id="IPR008928">
    <property type="entry name" value="6-hairpin_glycosidase_sf"/>
</dbReference>
<evidence type="ECO:0000259" key="1">
    <source>
        <dbReference type="Pfam" id="PF00723"/>
    </source>
</evidence>
<dbReference type="KEGG" id="nyu:D7D52_04320"/>
<dbReference type="GO" id="GO:0004805">
    <property type="term" value="F:trehalose-phosphatase activity"/>
    <property type="evidence" value="ECO:0007669"/>
    <property type="project" value="UniProtKB-EC"/>
</dbReference>
<dbReference type="InterPro" id="IPR003337">
    <property type="entry name" value="Trehalose_PPase"/>
</dbReference>
<dbReference type="EMBL" id="CP032568">
    <property type="protein sequence ID" value="AYF73216.1"/>
    <property type="molecule type" value="Genomic_DNA"/>
</dbReference>
<dbReference type="NCBIfam" id="TIGR00685">
    <property type="entry name" value="T6PP"/>
    <property type="match status" value="1"/>
</dbReference>
<dbReference type="SUPFAM" id="SSF56784">
    <property type="entry name" value="HAD-like"/>
    <property type="match status" value="1"/>
</dbReference>
<dbReference type="CDD" id="cd01627">
    <property type="entry name" value="HAD_TPP"/>
    <property type="match status" value="1"/>
</dbReference>
<dbReference type="Pfam" id="PF19291">
    <property type="entry name" value="TREH_N"/>
    <property type="match status" value="1"/>
</dbReference>
<dbReference type="RefSeq" id="WP_120735153.1">
    <property type="nucleotide sequence ID" value="NZ_CP032568.1"/>
</dbReference>
<dbReference type="Pfam" id="PF00723">
    <property type="entry name" value="Glyco_hydro_15"/>
    <property type="match status" value="1"/>
</dbReference>
<keyword evidence="4" id="KW-1185">Reference proteome</keyword>
<keyword evidence="3" id="KW-0378">Hydrolase</keyword>
<organism evidence="3 4">
    <name type="scientific">Nocardia yunnanensis</name>
    <dbReference type="NCBI Taxonomy" id="2382165"/>
    <lineage>
        <taxon>Bacteria</taxon>
        <taxon>Bacillati</taxon>
        <taxon>Actinomycetota</taxon>
        <taxon>Actinomycetes</taxon>
        <taxon>Mycobacteriales</taxon>
        <taxon>Nocardiaceae</taxon>
        <taxon>Nocardia</taxon>
    </lineage>
</organism>
<dbReference type="InterPro" id="IPR011613">
    <property type="entry name" value="GH15-like"/>
</dbReference>
<dbReference type="GO" id="GO:0004553">
    <property type="term" value="F:hydrolase activity, hydrolyzing O-glycosyl compounds"/>
    <property type="evidence" value="ECO:0007669"/>
    <property type="project" value="TreeGrafter"/>
</dbReference>
<dbReference type="InterPro" id="IPR023214">
    <property type="entry name" value="HAD_sf"/>
</dbReference>
<dbReference type="EC" id="3.1.3.12" evidence="3"/>
<dbReference type="AlphaFoldDB" id="A0A386Z6H6"/>
<name>A0A386Z6H6_9NOCA</name>
<dbReference type="PANTHER" id="PTHR31616:SF0">
    <property type="entry name" value="GLUCAN 1,4-ALPHA-GLUCOSIDASE"/>
    <property type="match status" value="1"/>
</dbReference>
<dbReference type="Proteomes" id="UP000267164">
    <property type="component" value="Chromosome"/>
</dbReference>
<evidence type="ECO:0000313" key="3">
    <source>
        <dbReference type="EMBL" id="AYF73216.1"/>
    </source>
</evidence>
<dbReference type="Gene3D" id="1.50.10.10">
    <property type="match status" value="1"/>
</dbReference>
<dbReference type="Gene3D" id="3.30.70.1020">
    <property type="entry name" value="Trehalose-6-phosphate phosphatase related protein, domain 2"/>
    <property type="match status" value="1"/>
</dbReference>